<dbReference type="EMBL" id="CM039438">
    <property type="protein sequence ID" value="KAI4301476.1"/>
    <property type="molecule type" value="Genomic_DNA"/>
</dbReference>
<accession>A0ACB9KVW7</accession>
<reference evidence="1 2" key="1">
    <citation type="journal article" date="2022" name="DNA Res.">
        <title>Chromosomal-level genome assembly of the orchid tree Bauhinia variegata (Leguminosae; Cercidoideae) supports the allotetraploid origin hypothesis of Bauhinia.</title>
        <authorList>
            <person name="Zhong Y."/>
            <person name="Chen Y."/>
            <person name="Zheng D."/>
            <person name="Pang J."/>
            <person name="Liu Y."/>
            <person name="Luo S."/>
            <person name="Meng S."/>
            <person name="Qian L."/>
            <person name="Wei D."/>
            <person name="Dai S."/>
            <person name="Zhou R."/>
        </authorList>
    </citation>
    <scope>NUCLEOTIDE SEQUENCE [LARGE SCALE GENOMIC DNA]</scope>
    <source>
        <strain evidence="1">BV-YZ2020</strain>
    </source>
</reference>
<gene>
    <name evidence="1" type="ORF">L6164_034752</name>
</gene>
<keyword evidence="2" id="KW-1185">Reference proteome</keyword>
<proteinExistence type="predicted"/>
<comment type="caution">
    <text evidence="1">The sequence shown here is derived from an EMBL/GenBank/DDBJ whole genome shotgun (WGS) entry which is preliminary data.</text>
</comment>
<protein>
    <submittedName>
        <fullName evidence="1">Uncharacterized protein</fullName>
    </submittedName>
</protein>
<evidence type="ECO:0000313" key="2">
    <source>
        <dbReference type="Proteomes" id="UP000828941"/>
    </source>
</evidence>
<name>A0ACB9KVW7_BAUVA</name>
<organism evidence="1 2">
    <name type="scientific">Bauhinia variegata</name>
    <name type="common">Purple orchid tree</name>
    <name type="synonym">Phanera variegata</name>
    <dbReference type="NCBI Taxonomy" id="167791"/>
    <lineage>
        <taxon>Eukaryota</taxon>
        <taxon>Viridiplantae</taxon>
        <taxon>Streptophyta</taxon>
        <taxon>Embryophyta</taxon>
        <taxon>Tracheophyta</taxon>
        <taxon>Spermatophyta</taxon>
        <taxon>Magnoliopsida</taxon>
        <taxon>eudicotyledons</taxon>
        <taxon>Gunneridae</taxon>
        <taxon>Pentapetalae</taxon>
        <taxon>rosids</taxon>
        <taxon>fabids</taxon>
        <taxon>Fabales</taxon>
        <taxon>Fabaceae</taxon>
        <taxon>Cercidoideae</taxon>
        <taxon>Cercideae</taxon>
        <taxon>Bauhiniinae</taxon>
        <taxon>Bauhinia</taxon>
    </lineage>
</organism>
<evidence type="ECO:0000313" key="1">
    <source>
        <dbReference type="EMBL" id="KAI4301476.1"/>
    </source>
</evidence>
<sequence length="96" mass="10874">MISRIGYFVEFDIRGLRPMESDQCEIMEQIGRGSFGAAILVHHKAKKKNCRYVLKKIRLAGQNERCSLGVVAAKSAPARKYLLFGRQLEMVSPFVD</sequence>
<dbReference type="Proteomes" id="UP000828941">
    <property type="component" value="Chromosome 13"/>
</dbReference>